<name>A0A3P5XMA0_STRCB</name>
<sequence length="122" mass="13594">MVIAMDDLKKLQEQNSIQKSVNFAETKIDKRIEMTVLDDKETYKAFSVVVGVPNSTVWSGRGPLFLMGMVGSSLEVISQVLDELACKYKEAGYKVLGPERIDIGMHENAPGIHIEIPNQLKK</sequence>
<evidence type="ECO:0000313" key="1">
    <source>
        <dbReference type="EMBL" id="VDC41813.1"/>
    </source>
</evidence>
<reference evidence="1 2" key="1">
    <citation type="submission" date="2018-10" db="EMBL/GenBank/DDBJ databases">
        <authorList>
            <consortium name="Molecular Microbiology and Infection Unit (UMMI)"/>
            <person name="Machado M."/>
        </authorList>
    </citation>
    <scope>NUCLEOTIDE SEQUENCE [LARGE SCALE GENOMIC DNA]</scope>
    <source>
        <strain evidence="1">FMV2238.02</strain>
    </source>
</reference>
<accession>A0A3P5XMA0</accession>
<organism evidence="1 2">
    <name type="scientific">Streptococcus canis</name>
    <dbReference type="NCBI Taxonomy" id="1329"/>
    <lineage>
        <taxon>Bacteria</taxon>
        <taxon>Bacillati</taxon>
        <taxon>Bacillota</taxon>
        <taxon>Bacilli</taxon>
        <taxon>Lactobacillales</taxon>
        <taxon>Streptococcaceae</taxon>
        <taxon>Streptococcus</taxon>
    </lineage>
</organism>
<evidence type="ECO:0000313" key="2">
    <source>
        <dbReference type="Proteomes" id="UP000280759"/>
    </source>
</evidence>
<dbReference type="RefSeq" id="WP_125073740.1">
    <property type="nucleotide sequence ID" value="NZ_UXEP01000003.1"/>
</dbReference>
<protein>
    <submittedName>
        <fullName evidence="1">Uncharacterized protein</fullName>
    </submittedName>
</protein>
<gene>
    <name evidence="1" type="ORF">FMV2238Y02_02540</name>
</gene>
<dbReference type="Proteomes" id="UP000280759">
    <property type="component" value="Unassembled WGS sequence"/>
</dbReference>
<dbReference type="AlphaFoldDB" id="A0A3P5XMA0"/>
<proteinExistence type="predicted"/>
<keyword evidence="2" id="KW-1185">Reference proteome</keyword>
<dbReference type="EMBL" id="UXEP01000003">
    <property type="protein sequence ID" value="VDC41813.1"/>
    <property type="molecule type" value="Genomic_DNA"/>
</dbReference>